<protein>
    <submittedName>
        <fullName evidence="8">Heme biosynthesis-associated TPR protein</fullName>
    </submittedName>
</protein>
<evidence type="ECO:0000256" key="3">
    <source>
        <dbReference type="ARBA" id="ARBA00022989"/>
    </source>
</evidence>
<feature type="transmembrane region" description="Helical" evidence="6">
    <location>
        <begin position="42"/>
        <end position="63"/>
    </location>
</feature>
<feature type="compositionally biased region" description="Low complexity" evidence="5">
    <location>
        <begin position="449"/>
        <end position="460"/>
    </location>
</feature>
<dbReference type="Gene3D" id="1.25.40.10">
    <property type="entry name" value="Tetratricopeptide repeat domain"/>
    <property type="match status" value="1"/>
</dbReference>
<dbReference type="AlphaFoldDB" id="A0A6I6MND6"/>
<proteinExistence type="predicted"/>
<dbReference type="SUPFAM" id="SSF48452">
    <property type="entry name" value="TPR-like"/>
    <property type="match status" value="2"/>
</dbReference>
<dbReference type="Proteomes" id="UP000431269">
    <property type="component" value="Chromosome"/>
</dbReference>
<sequence length="473" mass="51598">MLRVALLLIVAVVAALASWQVISTDQGSVEINWFGTEITTSALFGLLLLVLIIAVALPILRLVMFLMDAPGRLGKVSQRARVRRGQEALALGLIAAEAGEFEEARRQADKAEDLIDEPRLALLLQARSAEVSGDTAGAERAYAGMLQNEDTEVLGRKGLMAAALKRGDRTAARTHAEAALKASKTAVWPFQYAFDLAVQQADWENAIETLDAGDKRKIVEDRIAKRRRAVLMTAQAAKLERERRADKAAEMAQKAFRMAPAFAPAGAMAARLLVGEAKPERAAAILEEAWENGPHPALAHAYRDLVPGETREARAERLRTFAEKRRDHRESKIVLAELAMERGDWGAAQAALEDAYRENPSSRICILFAQVARGRGDDNAARTWLAQAAAAPREADWSDLDPEGPAFLYDDSDWARMVYVFGDGGQLVHPRMERGQNDALGPVLALPTAALTPPKPDLTAQPAPDDVEVEEVR</sequence>
<keyword evidence="3 6" id="KW-1133">Transmembrane helix</keyword>
<keyword evidence="2 6" id="KW-0812">Transmembrane</keyword>
<organism evidence="8 9">
    <name type="scientific">Terricaulis silvestris</name>
    <dbReference type="NCBI Taxonomy" id="2686094"/>
    <lineage>
        <taxon>Bacteria</taxon>
        <taxon>Pseudomonadati</taxon>
        <taxon>Pseudomonadota</taxon>
        <taxon>Alphaproteobacteria</taxon>
        <taxon>Caulobacterales</taxon>
        <taxon>Caulobacteraceae</taxon>
        <taxon>Terricaulis</taxon>
    </lineage>
</organism>
<name>A0A6I6MND6_9CAUL</name>
<feature type="region of interest" description="Disordered" evidence="5">
    <location>
        <begin position="449"/>
        <end position="473"/>
    </location>
</feature>
<accession>A0A6I6MND6</accession>
<evidence type="ECO:0000256" key="6">
    <source>
        <dbReference type="SAM" id="Phobius"/>
    </source>
</evidence>
<evidence type="ECO:0000256" key="5">
    <source>
        <dbReference type="SAM" id="MobiDB-lite"/>
    </source>
</evidence>
<evidence type="ECO:0000313" key="9">
    <source>
        <dbReference type="Proteomes" id="UP000431269"/>
    </source>
</evidence>
<feature type="domain" description="HemY N-terminal" evidence="7">
    <location>
        <begin position="27"/>
        <end position="132"/>
    </location>
</feature>
<evidence type="ECO:0000256" key="4">
    <source>
        <dbReference type="ARBA" id="ARBA00023136"/>
    </source>
</evidence>
<dbReference type="Pfam" id="PF07219">
    <property type="entry name" value="HemY_N"/>
    <property type="match status" value="1"/>
</dbReference>
<dbReference type="GO" id="GO:0016020">
    <property type="term" value="C:membrane"/>
    <property type="evidence" value="ECO:0007669"/>
    <property type="project" value="UniProtKB-SubCell"/>
</dbReference>
<dbReference type="EMBL" id="CP047045">
    <property type="protein sequence ID" value="QGZ96860.1"/>
    <property type="molecule type" value="Genomic_DNA"/>
</dbReference>
<reference evidence="9" key="1">
    <citation type="submission" date="2019-12" db="EMBL/GenBank/DDBJ databases">
        <title>Complete genome of Terracaulis silvestris 0127_4.</title>
        <authorList>
            <person name="Vieira S."/>
            <person name="Riedel T."/>
            <person name="Sproer C."/>
            <person name="Pascual J."/>
            <person name="Boedeker C."/>
            <person name="Overmann J."/>
        </authorList>
    </citation>
    <scope>NUCLEOTIDE SEQUENCE [LARGE SCALE GENOMIC DNA]</scope>
    <source>
        <strain evidence="9">0127_4</strain>
    </source>
</reference>
<dbReference type="RefSeq" id="WP_158767624.1">
    <property type="nucleotide sequence ID" value="NZ_CP047045.1"/>
</dbReference>
<evidence type="ECO:0000256" key="2">
    <source>
        <dbReference type="ARBA" id="ARBA00022692"/>
    </source>
</evidence>
<dbReference type="KEGG" id="tsv:DSM104635_03723"/>
<evidence type="ECO:0000259" key="7">
    <source>
        <dbReference type="Pfam" id="PF07219"/>
    </source>
</evidence>
<evidence type="ECO:0000313" key="8">
    <source>
        <dbReference type="EMBL" id="QGZ96860.1"/>
    </source>
</evidence>
<dbReference type="InterPro" id="IPR010817">
    <property type="entry name" value="HemY_N"/>
</dbReference>
<evidence type="ECO:0000256" key="1">
    <source>
        <dbReference type="ARBA" id="ARBA00004370"/>
    </source>
</evidence>
<keyword evidence="4 6" id="KW-0472">Membrane</keyword>
<comment type="subcellular location">
    <subcellularLocation>
        <location evidence="1">Membrane</location>
    </subcellularLocation>
</comment>
<gene>
    <name evidence="8" type="ORF">DSM104635_03723</name>
</gene>
<keyword evidence="9" id="KW-1185">Reference proteome</keyword>
<dbReference type="InterPro" id="IPR011990">
    <property type="entry name" value="TPR-like_helical_dom_sf"/>
</dbReference>